<organism evidence="2 3">
    <name type="scientific">Cylicostephanus goldi</name>
    <name type="common">Nematode worm</name>
    <dbReference type="NCBI Taxonomy" id="71465"/>
    <lineage>
        <taxon>Eukaryota</taxon>
        <taxon>Metazoa</taxon>
        <taxon>Ecdysozoa</taxon>
        <taxon>Nematoda</taxon>
        <taxon>Chromadorea</taxon>
        <taxon>Rhabditida</taxon>
        <taxon>Rhabditina</taxon>
        <taxon>Rhabditomorpha</taxon>
        <taxon>Strongyloidea</taxon>
        <taxon>Strongylidae</taxon>
        <taxon>Cylicostephanus</taxon>
    </lineage>
</organism>
<dbReference type="InterPro" id="IPR006982">
    <property type="entry name" value="Glu_synth_centr_N"/>
</dbReference>
<dbReference type="Pfam" id="PF04898">
    <property type="entry name" value="Glu_syn_central"/>
    <property type="match status" value="1"/>
</dbReference>
<dbReference type="OrthoDB" id="5821409at2759"/>
<evidence type="ECO:0000313" key="3">
    <source>
        <dbReference type="Proteomes" id="UP000271889"/>
    </source>
</evidence>
<evidence type="ECO:0000313" key="2">
    <source>
        <dbReference type="EMBL" id="VDN21745.1"/>
    </source>
</evidence>
<dbReference type="AlphaFoldDB" id="A0A3P7LXJ2"/>
<dbReference type="InterPro" id="IPR013785">
    <property type="entry name" value="Aldolase_TIM"/>
</dbReference>
<keyword evidence="3" id="KW-1185">Reference proteome</keyword>
<proteinExistence type="predicted"/>
<dbReference type="Gene3D" id="3.20.20.70">
    <property type="entry name" value="Aldolase class I"/>
    <property type="match status" value="1"/>
</dbReference>
<gene>
    <name evidence="2" type="ORF">CGOC_LOCUS9124</name>
</gene>
<sequence>MYKGWRSKVIDTTFPVRYGVKGLVPGLDRICCEACTAALDGYQILVLSDRNASKDNVPISSPLAVGAIHQCLIRHRLRMKVCKKKLLISLNFA</sequence>
<dbReference type="Proteomes" id="UP000271889">
    <property type="component" value="Unassembled WGS sequence"/>
</dbReference>
<dbReference type="GO" id="GO:0015930">
    <property type="term" value="F:glutamate synthase activity"/>
    <property type="evidence" value="ECO:0007669"/>
    <property type="project" value="InterPro"/>
</dbReference>
<dbReference type="SUPFAM" id="SSF51395">
    <property type="entry name" value="FMN-linked oxidoreductases"/>
    <property type="match status" value="1"/>
</dbReference>
<name>A0A3P7LXJ2_CYLGO</name>
<feature type="domain" description="Glutamate synthase central-N" evidence="1">
    <location>
        <begin position="3"/>
        <end position="81"/>
    </location>
</feature>
<accession>A0A3P7LXJ2</accession>
<evidence type="ECO:0000259" key="1">
    <source>
        <dbReference type="Pfam" id="PF04898"/>
    </source>
</evidence>
<protein>
    <recommendedName>
        <fullName evidence="1">Glutamate synthase central-N domain-containing protein</fullName>
    </recommendedName>
</protein>
<dbReference type="EMBL" id="UYRV01105906">
    <property type="protein sequence ID" value="VDN21745.1"/>
    <property type="molecule type" value="Genomic_DNA"/>
</dbReference>
<reference evidence="2 3" key="1">
    <citation type="submission" date="2018-11" db="EMBL/GenBank/DDBJ databases">
        <authorList>
            <consortium name="Pathogen Informatics"/>
        </authorList>
    </citation>
    <scope>NUCLEOTIDE SEQUENCE [LARGE SCALE GENOMIC DNA]</scope>
</reference>